<name>A0ABZ2KHY8_9BACT</name>
<sequence length="175" mass="19933">MVGSLVGATIALHASFRNWNLDGTVRPMLGFRFRETMRGTYHLLDAPLDERAMEFTLTARTKGFRRFLREQVAEIEGEVTLEGLATNQPLSGTLSFKLQEKRLPYGFSFKDDKGKVRRVRGQKDFSLIYLADSISTLPLTLYDDADREVGRGLVRFDLRGDTGKLLRSFRLRLAL</sequence>
<proteinExistence type="predicted"/>
<evidence type="ECO:0000313" key="2">
    <source>
        <dbReference type="Proteomes" id="UP001379533"/>
    </source>
</evidence>
<accession>A0ABZ2KHY8</accession>
<dbReference type="EMBL" id="CP089982">
    <property type="protein sequence ID" value="WXA98186.1"/>
    <property type="molecule type" value="Genomic_DNA"/>
</dbReference>
<protein>
    <submittedName>
        <fullName evidence="1">Uncharacterized protein</fullName>
    </submittedName>
</protein>
<reference evidence="1 2" key="1">
    <citation type="submission" date="2021-12" db="EMBL/GenBank/DDBJ databases">
        <title>Discovery of the Pendulisporaceae a myxobacterial family with distinct sporulation behavior and unique specialized metabolism.</title>
        <authorList>
            <person name="Garcia R."/>
            <person name="Popoff A."/>
            <person name="Bader C.D."/>
            <person name="Loehr J."/>
            <person name="Walesch S."/>
            <person name="Walt C."/>
            <person name="Boldt J."/>
            <person name="Bunk B."/>
            <person name="Haeckl F.J.F.P.J."/>
            <person name="Gunesch A.P."/>
            <person name="Birkelbach J."/>
            <person name="Nuebel U."/>
            <person name="Pietschmann T."/>
            <person name="Bach T."/>
            <person name="Mueller R."/>
        </authorList>
    </citation>
    <scope>NUCLEOTIDE SEQUENCE [LARGE SCALE GENOMIC DNA]</scope>
    <source>
        <strain evidence="1 2">MSr12523</strain>
    </source>
</reference>
<evidence type="ECO:0000313" key="1">
    <source>
        <dbReference type="EMBL" id="WXA98186.1"/>
    </source>
</evidence>
<organism evidence="1 2">
    <name type="scientific">Pendulispora brunnea</name>
    <dbReference type="NCBI Taxonomy" id="2905690"/>
    <lineage>
        <taxon>Bacteria</taxon>
        <taxon>Pseudomonadati</taxon>
        <taxon>Myxococcota</taxon>
        <taxon>Myxococcia</taxon>
        <taxon>Myxococcales</taxon>
        <taxon>Sorangiineae</taxon>
        <taxon>Pendulisporaceae</taxon>
        <taxon>Pendulispora</taxon>
    </lineage>
</organism>
<gene>
    <name evidence="1" type="ORF">LZC95_15250</name>
</gene>
<dbReference type="RefSeq" id="WP_394848797.1">
    <property type="nucleotide sequence ID" value="NZ_CP089982.1"/>
</dbReference>
<keyword evidence="2" id="KW-1185">Reference proteome</keyword>
<dbReference type="Proteomes" id="UP001379533">
    <property type="component" value="Chromosome"/>
</dbReference>